<keyword evidence="3" id="KW-1185">Reference proteome</keyword>
<feature type="signal peptide" evidence="1">
    <location>
        <begin position="1"/>
        <end position="26"/>
    </location>
</feature>
<sequence>MAKLASLTTLLLLIVVVMATVSSVHGARAFERVDQVAILHEPSLEANPPSATLLEVEALVPFDEEAVDGPVGYDLATDCTRVNDGTAQFTITEKRPAIAAGIRYRAFQKENCTRIKYQRKTE</sequence>
<proteinExistence type="predicted"/>
<dbReference type="Proteomes" id="UP000007305">
    <property type="component" value="Chromosome 5"/>
</dbReference>
<dbReference type="EnsemblPlants" id="Zm00001eb211380_T001">
    <property type="protein sequence ID" value="Zm00001eb211380_P001"/>
    <property type="gene ID" value="Zm00001eb211380"/>
</dbReference>
<reference evidence="2" key="2">
    <citation type="submission" date="2019-07" db="EMBL/GenBank/DDBJ databases">
        <authorList>
            <person name="Seetharam A."/>
            <person name="Woodhouse M."/>
            <person name="Cannon E."/>
        </authorList>
    </citation>
    <scope>NUCLEOTIDE SEQUENCE [LARGE SCALE GENOMIC DNA]</scope>
    <source>
        <strain evidence="2">cv. B73</strain>
    </source>
</reference>
<feature type="chain" id="PRO_5032317211" evidence="1">
    <location>
        <begin position="27"/>
        <end position="122"/>
    </location>
</feature>
<organism evidence="2 3">
    <name type="scientific">Zea mays</name>
    <name type="common">Maize</name>
    <dbReference type="NCBI Taxonomy" id="4577"/>
    <lineage>
        <taxon>Eukaryota</taxon>
        <taxon>Viridiplantae</taxon>
        <taxon>Streptophyta</taxon>
        <taxon>Embryophyta</taxon>
        <taxon>Tracheophyta</taxon>
        <taxon>Spermatophyta</taxon>
        <taxon>Magnoliopsida</taxon>
        <taxon>Liliopsida</taxon>
        <taxon>Poales</taxon>
        <taxon>Poaceae</taxon>
        <taxon>PACMAD clade</taxon>
        <taxon>Panicoideae</taxon>
        <taxon>Andropogonodae</taxon>
        <taxon>Andropogoneae</taxon>
        <taxon>Tripsacinae</taxon>
        <taxon>Zea</taxon>
    </lineage>
</organism>
<protein>
    <submittedName>
        <fullName evidence="2">Uncharacterized protein</fullName>
    </submittedName>
</protein>
<reference evidence="3" key="1">
    <citation type="journal article" date="2009" name="Science">
        <title>The B73 maize genome: complexity, diversity, and dynamics.</title>
        <authorList>
            <person name="Schnable P.S."/>
            <person name="Ware D."/>
            <person name="Fulton R.S."/>
            <person name="Stein J.C."/>
            <person name="Wei F."/>
            <person name="Pasternak S."/>
            <person name="Liang C."/>
            <person name="Zhang J."/>
            <person name="Fulton L."/>
            <person name="Graves T.A."/>
            <person name="Minx P."/>
            <person name="Reily A.D."/>
            <person name="Courtney L."/>
            <person name="Kruchowski S.S."/>
            <person name="Tomlinson C."/>
            <person name="Strong C."/>
            <person name="Delehaunty K."/>
            <person name="Fronick C."/>
            <person name="Courtney B."/>
            <person name="Rock S.M."/>
            <person name="Belter E."/>
            <person name="Du F."/>
            <person name="Kim K."/>
            <person name="Abbott R.M."/>
            <person name="Cotton M."/>
            <person name="Levy A."/>
            <person name="Marchetto P."/>
            <person name="Ochoa K."/>
            <person name="Jackson S.M."/>
            <person name="Gillam B."/>
            <person name="Chen W."/>
            <person name="Yan L."/>
            <person name="Higginbotham J."/>
            <person name="Cardenas M."/>
            <person name="Waligorski J."/>
            <person name="Applebaum E."/>
            <person name="Phelps L."/>
            <person name="Falcone J."/>
            <person name="Kanchi K."/>
            <person name="Thane T."/>
            <person name="Scimone A."/>
            <person name="Thane N."/>
            <person name="Henke J."/>
            <person name="Wang T."/>
            <person name="Ruppert J."/>
            <person name="Shah N."/>
            <person name="Rotter K."/>
            <person name="Hodges J."/>
            <person name="Ingenthron E."/>
            <person name="Cordes M."/>
            <person name="Kohlberg S."/>
            <person name="Sgro J."/>
            <person name="Delgado B."/>
            <person name="Mead K."/>
            <person name="Chinwalla A."/>
            <person name="Leonard S."/>
            <person name="Crouse K."/>
            <person name="Collura K."/>
            <person name="Kudrna D."/>
            <person name="Currie J."/>
            <person name="He R."/>
            <person name="Angelova A."/>
            <person name="Rajasekar S."/>
            <person name="Mueller T."/>
            <person name="Lomeli R."/>
            <person name="Scara G."/>
            <person name="Ko A."/>
            <person name="Delaney K."/>
            <person name="Wissotski M."/>
            <person name="Lopez G."/>
            <person name="Campos D."/>
            <person name="Braidotti M."/>
            <person name="Ashley E."/>
            <person name="Golser W."/>
            <person name="Kim H."/>
            <person name="Lee S."/>
            <person name="Lin J."/>
            <person name="Dujmic Z."/>
            <person name="Kim W."/>
            <person name="Talag J."/>
            <person name="Zuccolo A."/>
            <person name="Fan C."/>
            <person name="Sebastian A."/>
            <person name="Kramer M."/>
            <person name="Spiegel L."/>
            <person name="Nascimento L."/>
            <person name="Zutavern T."/>
            <person name="Miller B."/>
            <person name="Ambroise C."/>
            <person name="Muller S."/>
            <person name="Spooner W."/>
            <person name="Narechania A."/>
            <person name="Ren L."/>
            <person name="Wei S."/>
            <person name="Kumari S."/>
            <person name="Faga B."/>
            <person name="Levy M.J."/>
            <person name="McMahan L."/>
            <person name="Van Buren P."/>
            <person name="Vaughn M.W."/>
            <person name="Ying K."/>
            <person name="Yeh C.-T."/>
            <person name="Emrich S.J."/>
            <person name="Jia Y."/>
            <person name="Kalyanaraman A."/>
            <person name="Hsia A.-P."/>
            <person name="Barbazuk W.B."/>
            <person name="Baucom R.S."/>
            <person name="Brutnell T.P."/>
            <person name="Carpita N.C."/>
            <person name="Chaparro C."/>
            <person name="Chia J.-M."/>
            <person name="Deragon J.-M."/>
            <person name="Estill J.C."/>
            <person name="Fu Y."/>
            <person name="Jeddeloh J.A."/>
            <person name="Han Y."/>
            <person name="Lee H."/>
            <person name="Li P."/>
            <person name="Lisch D.R."/>
            <person name="Liu S."/>
            <person name="Liu Z."/>
            <person name="Nagel D.H."/>
            <person name="McCann M.C."/>
            <person name="SanMiguel P."/>
            <person name="Myers A.M."/>
            <person name="Nettleton D."/>
            <person name="Nguyen J."/>
            <person name="Penning B.W."/>
            <person name="Ponnala L."/>
            <person name="Schneider K.L."/>
            <person name="Schwartz D.C."/>
            <person name="Sharma A."/>
            <person name="Soderlund C."/>
            <person name="Springer N.M."/>
            <person name="Sun Q."/>
            <person name="Wang H."/>
            <person name="Waterman M."/>
            <person name="Westerman R."/>
            <person name="Wolfgruber T.K."/>
            <person name="Yang L."/>
            <person name="Yu Y."/>
            <person name="Zhang L."/>
            <person name="Zhou S."/>
            <person name="Zhu Q."/>
            <person name="Bennetzen J.L."/>
            <person name="Dawe R.K."/>
            <person name="Jiang J."/>
            <person name="Jiang N."/>
            <person name="Presting G.G."/>
            <person name="Wessler S.R."/>
            <person name="Aluru S."/>
            <person name="Martienssen R.A."/>
            <person name="Clifton S.W."/>
            <person name="McCombie W.R."/>
            <person name="Wing R.A."/>
            <person name="Wilson R.K."/>
        </authorList>
    </citation>
    <scope>NUCLEOTIDE SEQUENCE [LARGE SCALE GENOMIC DNA]</scope>
    <source>
        <strain evidence="3">cv. B73</strain>
    </source>
</reference>
<dbReference type="Gramene" id="Zm00001eb211380_T001">
    <property type="protein sequence ID" value="Zm00001eb211380_P001"/>
    <property type="gene ID" value="Zm00001eb211380"/>
</dbReference>
<name>A0A804P6F6_MAIZE</name>
<evidence type="ECO:0000256" key="1">
    <source>
        <dbReference type="SAM" id="SignalP"/>
    </source>
</evidence>
<evidence type="ECO:0000313" key="2">
    <source>
        <dbReference type="EnsemblPlants" id="Zm00001eb211380_P001"/>
    </source>
</evidence>
<dbReference type="AlphaFoldDB" id="A0A804P6F6"/>
<reference evidence="2" key="3">
    <citation type="submission" date="2021-05" db="UniProtKB">
        <authorList>
            <consortium name="EnsemblPlants"/>
        </authorList>
    </citation>
    <scope>IDENTIFICATION</scope>
    <source>
        <strain evidence="2">cv. B73</strain>
    </source>
</reference>
<dbReference type="InParanoid" id="A0A804P6F6"/>
<keyword evidence="1" id="KW-0732">Signal</keyword>
<accession>A0A804P6F6</accession>
<evidence type="ECO:0000313" key="3">
    <source>
        <dbReference type="Proteomes" id="UP000007305"/>
    </source>
</evidence>